<dbReference type="EMBL" id="BLAL01000194">
    <property type="protein sequence ID" value="GES90494.1"/>
    <property type="molecule type" value="Genomic_DNA"/>
</dbReference>
<gene>
    <name evidence="1" type="ORF">RCL2_001733400</name>
</gene>
<evidence type="ECO:0000313" key="2">
    <source>
        <dbReference type="Proteomes" id="UP000615446"/>
    </source>
</evidence>
<reference evidence="1" key="1">
    <citation type="submission" date="2019-10" db="EMBL/GenBank/DDBJ databases">
        <title>Conservation and host-specific expression of non-tandemly repeated heterogenous ribosome RNA gene in arbuscular mycorrhizal fungi.</title>
        <authorList>
            <person name="Maeda T."/>
            <person name="Kobayashi Y."/>
            <person name="Nakagawa T."/>
            <person name="Ezawa T."/>
            <person name="Yamaguchi K."/>
            <person name="Bino T."/>
            <person name="Nishimoto Y."/>
            <person name="Shigenobu S."/>
            <person name="Kawaguchi M."/>
        </authorList>
    </citation>
    <scope>NUCLEOTIDE SEQUENCE</scope>
    <source>
        <strain evidence="1">HR1</strain>
    </source>
</reference>
<organism evidence="1 2">
    <name type="scientific">Rhizophagus clarus</name>
    <dbReference type="NCBI Taxonomy" id="94130"/>
    <lineage>
        <taxon>Eukaryota</taxon>
        <taxon>Fungi</taxon>
        <taxon>Fungi incertae sedis</taxon>
        <taxon>Mucoromycota</taxon>
        <taxon>Glomeromycotina</taxon>
        <taxon>Glomeromycetes</taxon>
        <taxon>Glomerales</taxon>
        <taxon>Glomeraceae</taxon>
        <taxon>Rhizophagus</taxon>
    </lineage>
</organism>
<dbReference type="Proteomes" id="UP000615446">
    <property type="component" value="Unassembled WGS sequence"/>
</dbReference>
<comment type="caution">
    <text evidence="1">The sequence shown here is derived from an EMBL/GenBank/DDBJ whole genome shotgun (WGS) entry which is preliminary data.</text>
</comment>
<sequence length="84" mass="9933">MLCIKRRVRLIGDKNEQFIKFYLWHSRQPLWSLPSFMGQHDNIPVYDVSEDSDVTSKYNTADEGENDDNGGLFYVIPFNKKFRT</sequence>
<accession>A0A8H3LSG6</accession>
<dbReference type="AlphaFoldDB" id="A0A8H3LSG6"/>
<protein>
    <submittedName>
        <fullName evidence="1">Uncharacterized protein</fullName>
    </submittedName>
</protein>
<evidence type="ECO:0000313" key="1">
    <source>
        <dbReference type="EMBL" id="GES90494.1"/>
    </source>
</evidence>
<proteinExistence type="predicted"/>
<name>A0A8H3LSG6_9GLOM</name>